<keyword evidence="4" id="KW-1185">Reference proteome</keyword>
<protein>
    <submittedName>
        <fullName evidence="3">Uncharacterized protein</fullName>
    </submittedName>
</protein>
<dbReference type="Proteomes" id="UP000749646">
    <property type="component" value="Unassembled WGS sequence"/>
</dbReference>
<keyword evidence="2" id="KW-1133">Transmembrane helix</keyword>
<proteinExistence type="predicted"/>
<feature type="transmembrane region" description="Helical" evidence="2">
    <location>
        <begin position="322"/>
        <end position="345"/>
    </location>
</feature>
<feature type="transmembrane region" description="Helical" evidence="2">
    <location>
        <begin position="365"/>
        <end position="385"/>
    </location>
</feature>
<reference evidence="3" key="1">
    <citation type="journal article" date="2020" name="Fungal Divers.">
        <title>Resolving the Mortierellaceae phylogeny through synthesis of multi-gene phylogenetics and phylogenomics.</title>
        <authorList>
            <person name="Vandepol N."/>
            <person name="Liber J."/>
            <person name="Desiro A."/>
            <person name="Na H."/>
            <person name="Kennedy M."/>
            <person name="Barry K."/>
            <person name="Grigoriev I.V."/>
            <person name="Miller A.N."/>
            <person name="O'Donnell K."/>
            <person name="Stajich J.E."/>
            <person name="Bonito G."/>
        </authorList>
    </citation>
    <scope>NUCLEOTIDE SEQUENCE</scope>
    <source>
        <strain evidence="3">MES-2147</strain>
    </source>
</reference>
<evidence type="ECO:0000313" key="4">
    <source>
        <dbReference type="Proteomes" id="UP000749646"/>
    </source>
</evidence>
<sequence>MTEKATLTWGNDLPSDPKSPATPTTERALTFSIPKPKEETYKPNQHNLFSSIRALFMNQRDLREANGVPNPKEQTDEPNQHRPFVSILTLLLSRRVLREANCTLVEGLLSLDSSRWVPYADISLNPIKCAIDIVDEQLLQMLIDYCINCAKKYHPAYMAPVEQCLAKLLEHYPDIAANVFRATSYIPVPNHAYVASHAVGVSGKVRDLLSTGGSKTRPIDIHDESTVFMLRSQLPITTTPKYFLLNGSNARFPHHGKKQAAHKNRSHKIYVSPFQFRPIAAQGNHQHTESVFVQIAKKGFFENPAVVATLRFKWYKFSIHFWFLRFSLSLLFFILVLVVTAKQITVSSVVNPTTEDLAARYLPKWRPVFIATIVSAFMLIAYEVLQMIFSRSRYFW</sequence>
<name>A0A9P6IY73_9FUNG</name>
<evidence type="ECO:0000256" key="1">
    <source>
        <dbReference type="SAM" id="MobiDB-lite"/>
    </source>
</evidence>
<dbReference type="AlphaFoldDB" id="A0A9P6IY73"/>
<dbReference type="EMBL" id="JAAAHW010006951">
    <property type="protein sequence ID" value="KAF9952884.1"/>
    <property type="molecule type" value="Genomic_DNA"/>
</dbReference>
<dbReference type="OrthoDB" id="10648296at2759"/>
<feature type="region of interest" description="Disordered" evidence="1">
    <location>
        <begin position="1"/>
        <end position="27"/>
    </location>
</feature>
<comment type="caution">
    <text evidence="3">The sequence shown here is derived from an EMBL/GenBank/DDBJ whole genome shotgun (WGS) entry which is preliminary data.</text>
</comment>
<keyword evidence="2" id="KW-0812">Transmembrane</keyword>
<evidence type="ECO:0000313" key="3">
    <source>
        <dbReference type="EMBL" id="KAF9952884.1"/>
    </source>
</evidence>
<organism evidence="3 4">
    <name type="scientific">Modicella reniformis</name>
    <dbReference type="NCBI Taxonomy" id="1440133"/>
    <lineage>
        <taxon>Eukaryota</taxon>
        <taxon>Fungi</taxon>
        <taxon>Fungi incertae sedis</taxon>
        <taxon>Mucoromycota</taxon>
        <taxon>Mortierellomycotina</taxon>
        <taxon>Mortierellomycetes</taxon>
        <taxon>Mortierellales</taxon>
        <taxon>Mortierellaceae</taxon>
        <taxon>Modicella</taxon>
    </lineage>
</organism>
<gene>
    <name evidence="3" type="ORF">BGZ65_005000</name>
</gene>
<keyword evidence="2" id="KW-0472">Membrane</keyword>
<accession>A0A9P6IY73</accession>
<evidence type="ECO:0000256" key="2">
    <source>
        <dbReference type="SAM" id="Phobius"/>
    </source>
</evidence>